<dbReference type="EMBL" id="JAQNZF010000001">
    <property type="protein sequence ID" value="MDC2740782.1"/>
    <property type="molecule type" value="Genomic_DNA"/>
</dbReference>
<sequence length="245" mass="28254">MIKRILLSIVMLVLIAYLTVAITAFNRKPTDQTCRDMELVIKDTAYAGFITKEELKGILQQKGIYPIGKKMERISTKSLERELSKHPLIDEAECYKTPSGKVCVEVTQRIPILRVMSANGQNYYLDNKGTVMPPEAKCVAHRVIVTGNVEKSFAMKDLYKFGVFLHNNKFWDAQIEQIHVLPDQNIELVPRVGDHLVYLGKLENFEDKLARLKEFYKKGLNRVGWNKYSRINLEFSNQIICTKRE</sequence>
<evidence type="ECO:0000313" key="2">
    <source>
        <dbReference type="EMBL" id="KAA4533663.1"/>
    </source>
</evidence>
<reference evidence="8 9" key="2">
    <citation type="journal article" date="2019" name="Nat. Med.">
        <title>A library of human gut bacterial isolates paired with longitudinal multiomics data enables mechanistic microbiome research.</title>
        <authorList>
            <person name="Poyet M."/>
            <person name="Groussin M."/>
            <person name="Gibbons S.M."/>
            <person name="Avila-Pacheco J."/>
            <person name="Jiang X."/>
            <person name="Kearney S.M."/>
            <person name="Perrotta A.R."/>
            <person name="Berdy B."/>
            <person name="Zhao S."/>
            <person name="Lieberman T.D."/>
            <person name="Swanson P.K."/>
            <person name="Smith M."/>
            <person name="Roesemann S."/>
            <person name="Alexander J.E."/>
            <person name="Rich S.A."/>
            <person name="Livny J."/>
            <person name="Vlamakis H."/>
            <person name="Clish C."/>
            <person name="Bullock K."/>
            <person name="Deik A."/>
            <person name="Scott J."/>
            <person name="Pierce K.A."/>
            <person name="Xavier R.J."/>
            <person name="Alm E.J."/>
        </authorList>
    </citation>
    <scope>NUCLEOTIDE SEQUENCE [LARGE SCALE GENOMIC DNA]</scope>
    <source>
        <strain evidence="3 10">BIOML-A14</strain>
        <strain evidence="1 8">BIOML-A160</strain>
        <strain evidence="4 9">BIOML-A2</strain>
        <strain evidence="2 11">BIOML-A41</strain>
    </source>
</reference>
<dbReference type="STRING" id="28116.Bovatus_03581"/>
<dbReference type="Proteomes" id="UP000435985">
    <property type="component" value="Unassembled WGS sequence"/>
</dbReference>
<keyword evidence="6" id="KW-0131">Cell cycle</keyword>
<evidence type="ECO:0000313" key="6">
    <source>
        <dbReference type="EMBL" id="RGS83723.1"/>
    </source>
</evidence>
<evidence type="ECO:0000313" key="4">
    <source>
        <dbReference type="EMBL" id="KAB1324518.1"/>
    </source>
</evidence>
<dbReference type="Proteomes" id="UP000365824">
    <property type="component" value="Unassembled WGS sequence"/>
</dbReference>
<protein>
    <submittedName>
        <fullName evidence="5 6">Cell division protein FtsQ</fullName>
    </submittedName>
</protein>
<dbReference type="EMBL" id="VWFC01000021">
    <property type="protein sequence ID" value="KAB1324518.1"/>
    <property type="molecule type" value="Genomic_DNA"/>
</dbReference>
<dbReference type="EMBL" id="VWGP01000012">
    <property type="protein sequence ID" value="KAA4533663.1"/>
    <property type="molecule type" value="Genomic_DNA"/>
</dbReference>
<accession>A0A139KV59</accession>
<reference evidence="6 7" key="1">
    <citation type="submission" date="2018-08" db="EMBL/GenBank/DDBJ databases">
        <title>A genome reference for cultivated species of the human gut microbiota.</title>
        <authorList>
            <person name="Zou Y."/>
            <person name="Xue W."/>
            <person name="Luo G."/>
        </authorList>
    </citation>
    <scope>NUCLEOTIDE SEQUENCE [LARGE SCALE GENOMIC DNA]</scope>
    <source>
        <strain evidence="6 7">AF20-9LB</strain>
    </source>
</reference>
<dbReference type="Proteomes" id="UP000266492">
    <property type="component" value="Unassembled WGS sequence"/>
</dbReference>
<evidence type="ECO:0000313" key="8">
    <source>
        <dbReference type="Proteomes" id="UP000365824"/>
    </source>
</evidence>
<evidence type="ECO:0000313" key="5">
    <source>
        <dbReference type="EMBL" id="MDC2740782.1"/>
    </source>
</evidence>
<dbReference type="EMBL" id="QRVZ01000008">
    <property type="protein sequence ID" value="RGS83723.1"/>
    <property type="molecule type" value="Genomic_DNA"/>
</dbReference>
<evidence type="ECO:0000313" key="9">
    <source>
        <dbReference type="Proteomes" id="UP000375690"/>
    </source>
</evidence>
<dbReference type="GO" id="GO:0051301">
    <property type="term" value="P:cell division"/>
    <property type="evidence" value="ECO:0007669"/>
    <property type="project" value="UniProtKB-KW"/>
</dbReference>
<evidence type="ECO:0000313" key="10">
    <source>
        <dbReference type="Proteomes" id="UP000435985"/>
    </source>
</evidence>
<evidence type="ECO:0000313" key="1">
    <source>
        <dbReference type="EMBL" id="KAA3926936.1"/>
    </source>
</evidence>
<comment type="caution">
    <text evidence="6">The sequence shown here is derived from an EMBL/GenBank/DDBJ whole genome shotgun (WGS) entry which is preliminary data.</text>
</comment>
<dbReference type="Proteomes" id="UP000478493">
    <property type="component" value="Unassembled WGS sequence"/>
</dbReference>
<reference evidence="5" key="3">
    <citation type="submission" date="2022-10" db="EMBL/GenBank/DDBJ databases">
        <title>Human gut microbiome strain richness.</title>
        <authorList>
            <person name="Chen-Liaw A."/>
        </authorList>
    </citation>
    <scope>NUCLEOTIDE SEQUENCE</scope>
    <source>
        <strain evidence="5">BSD2780120875st1_E1_BSD2780120875_150330</strain>
    </source>
</reference>
<evidence type="ECO:0000313" key="11">
    <source>
        <dbReference type="Proteomes" id="UP000478493"/>
    </source>
</evidence>
<evidence type="ECO:0000313" key="3">
    <source>
        <dbReference type="EMBL" id="KAA4666201.1"/>
    </source>
</evidence>
<dbReference type="EMBL" id="VWLB01000027">
    <property type="protein sequence ID" value="KAA3926936.1"/>
    <property type="molecule type" value="Genomic_DNA"/>
</dbReference>
<dbReference type="Proteomes" id="UP001219389">
    <property type="component" value="Unassembled WGS sequence"/>
</dbReference>
<evidence type="ECO:0000313" key="7">
    <source>
        <dbReference type="Proteomes" id="UP000266492"/>
    </source>
</evidence>
<proteinExistence type="predicted"/>
<organism evidence="6 7">
    <name type="scientific">Bacteroides ovatus</name>
    <dbReference type="NCBI Taxonomy" id="28116"/>
    <lineage>
        <taxon>Bacteria</taxon>
        <taxon>Pseudomonadati</taxon>
        <taxon>Bacteroidota</taxon>
        <taxon>Bacteroidia</taxon>
        <taxon>Bacteroidales</taxon>
        <taxon>Bacteroidaceae</taxon>
        <taxon>Bacteroides</taxon>
    </lineage>
</organism>
<dbReference type="Proteomes" id="UP000375690">
    <property type="component" value="Unassembled WGS sequence"/>
</dbReference>
<keyword evidence="6" id="KW-0132">Cell division</keyword>
<name>A0A139KV59_BACOV</name>
<dbReference type="RefSeq" id="WP_004309507.1">
    <property type="nucleotide sequence ID" value="NZ_CAKJYS010000001.1"/>
</dbReference>
<gene>
    <name evidence="6" type="ORF">DWX70_12200</name>
    <name evidence="4" type="ORF">F3B53_16875</name>
    <name evidence="2" type="ORF">F3B85_16360</name>
    <name evidence="3" type="ORF">F3B98_03235</name>
    <name evidence="1" type="ORF">F3F25_16320</name>
    <name evidence="5" type="ORF">PO382_00925</name>
</gene>
<dbReference type="AlphaFoldDB" id="A0A139KV59"/>
<dbReference type="EMBL" id="VWFO01000003">
    <property type="protein sequence ID" value="KAA4666201.1"/>
    <property type="molecule type" value="Genomic_DNA"/>
</dbReference>